<dbReference type="InterPro" id="IPR025877">
    <property type="entry name" value="MobA-like_NTP_Trfase"/>
</dbReference>
<evidence type="ECO:0000256" key="2">
    <source>
        <dbReference type="ARBA" id="ARBA00022842"/>
    </source>
</evidence>
<accession>A0ABS0ASH0</accession>
<dbReference type="Proteomes" id="UP000662703">
    <property type="component" value="Unassembled WGS sequence"/>
</dbReference>
<organism evidence="4 5">
    <name type="scientific">Alloalcanivorax profundimaris</name>
    <dbReference type="NCBI Taxonomy" id="2735259"/>
    <lineage>
        <taxon>Bacteria</taxon>
        <taxon>Pseudomonadati</taxon>
        <taxon>Pseudomonadota</taxon>
        <taxon>Gammaproteobacteria</taxon>
        <taxon>Oceanospirillales</taxon>
        <taxon>Alcanivoracaceae</taxon>
        <taxon>Alloalcanivorax</taxon>
    </lineage>
</organism>
<dbReference type="PANTHER" id="PTHR19136:SF81">
    <property type="entry name" value="MOLYBDENUM COFACTOR GUANYLYLTRANSFERASE"/>
    <property type="match status" value="1"/>
</dbReference>
<feature type="domain" description="MobA-like NTP transferase" evidence="3">
    <location>
        <begin position="8"/>
        <end position="155"/>
    </location>
</feature>
<evidence type="ECO:0000313" key="5">
    <source>
        <dbReference type="Proteomes" id="UP000662703"/>
    </source>
</evidence>
<proteinExistence type="predicted"/>
<dbReference type="Gene3D" id="3.90.550.10">
    <property type="entry name" value="Spore Coat Polysaccharide Biosynthesis Protein SpsA, Chain A"/>
    <property type="match status" value="1"/>
</dbReference>
<sequence>MDLFYTLLILAGGEGRRMGGRDKGLVEIDGQPLVDRLLDAVAPPGPVVISANRNLDLYRGRADSVVRDRRDGYFGPMAGLEAGLAACGDGPVLCLPCDLMAPPPTLPGLLLDGLPADRVRRLEDDHGPQPLCLGLHGARWVASITDYLDQGGGSVRGWLDGVPHDVVRLQGRLENRNRLTPDRD</sequence>
<dbReference type="Pfam" id="PF12804">
    <property type="entry name" value="NTP_transf_3"/>
    <property type="match status" value="1"/>
</dbReference>
<dbReference type="RefSeq" id="WP_194865395.1">
    <property type="nucleotide sequence ID" value="NZ_ARXX01000035.1"/>
</dbReference>
<dbReference type="EMBL" id="ARXX01000035">
    <property type="protein sequence ID" value="MBF5057068.1"/>
    <property type="molecule type" value="Genomic_DNA"/>
</dbReference>
<keyword evidence="5" id="KW-1185">Reference proteome</keyword>
<name>A0ABS0ASH0_9GAMM</name>
<gene>
    <name evidence="4" type="ORF">Y5W_02362</name>
</gene>
<reference evidence="4 5" key="1">
    <citation type="submission" date="2012-09" db="EMBL/GenBank/DDBJ databases">
        <title>Genome Sequence of alkane-degrading Bacterium Alcanivorax sp. 521-1.</title>
        <authorList>
            <person name="Lai Q."/>
            <person name="Shao Z."/>
        </authorList>
    </citation>
    <scope>NUCLEOTIDE SEQUENCE [LARGE SCALE GENOMIC DNA]</scope>
    <source>
        <strain evidence="4 5">521-1</strain>
    </source>
</reference>
<keyword evidence="1" id="KW-0808">Transferase</keyword>
<dbReference type="InterPro" id="IPR029044">
    <property type="entry name" value="Nucleotide-diphossugar_trans"/>
</dbReference>
<evidence type="ECO:0000256" key="1">
    <source>
        <dbReference type="ARBA" id="ARBA00022679"/>
    </source>
</evidence>
<evidence type="ECO:0000259" key="3">
    <source>
        <dbReference type="Pfam" id="PF12804"/>
    </source>
</evidence>
<keyword evidence="2" id="KW-0460">Magnesium</keyword>
<comment type="caution">
    <text evidence="4">The sequence shown here is derived from an EMBL/GenBank/DDBJ whole genome shotgun (WGS) entry which is preliminary data.</text>
</comment>
<evidence type="ECO:0000313" key="4">
    <source>
        <dbReference type="EMBL" id="MBF5057068.1"/>
    </source>
</evidence>
<dbReference type="SUPFAM" id="SSF53448">
    <property type="entry name" value="Nucleotide-diphospho-sugar transferases"/>
    <property type="match status" value="1"/>
</dbReference>
<protein>
    <submittedName>
        <fullName evidence="4">Molybdopterin-guanine dinucleotide biosynthesis protein A</fullName>
    </submittedName>
</protein>
<dbReference type="PANTHER" id="PTHR19136">
    <property type="entry name" value="MOLYBDENUM COFACTOR GUANYLYLTRANSFERASE"/>
    <property type="match status" value="1"/>
</dbReference>